<comment type="similarity">
    <text evidence="2">Belongs to the Tom22 family.</text>
</comment>
<dbReference type="OrthoDB" id="10016939at2759"/>
<name>A0A6G0Y905_APHCR</name>
<keyword evidence="10" id="KW-0496">Mitochondrion</keyword>
<dbReference type="AlphaFoldDB" id="A0A6G0Y905"/>
<feature type="compositionally biased region" description="Acidic residues" evidence="13">
    <location>
        <begin position="1"/>
        <end position="10"/>
    </location>
</feature>
<keyword evidence="15" id="KW-1185">Reference proteome</keyword>
<evidence type="ECO:0000256" key="3">
    <source>
        <dbReference type="ARBA" id="ARBA00016229"/>
    </source>
</evidence>
<keyword evidence="4" id="KW-0813">Transport</keyword>
<evidence type="ECO:0000256" key="8">
    <source>
        <dbReference type="ARBA" id="ARBA00022989"/>
    </source>
</evidence>
<feature type="compositionally biased region" description="Gly residues" evidence="13">
    <location>
        <begin position="149"/>
        <end position="163"/>
    </location>
</feature>
<accession>A0A6G0Y905</accession>
<dbReference type="EMBL" id="VUJU01005350">
    <property type="protein sequence ID" value="KAF0751513.1"/>
    <property type="molecule type" value="Genomic_DNA"/>
</dbReference>
<dbReference type="CDD" id="cd22884">
    <property type="entry name" value="TOM22"/>
    <property type="match status" value="1"/>
</dbReference>
<keyword evidence="9" id="KW-0811">Translocation</keyword>
<protein>
    <recommendedName>
        <fullName evidence="3">Mitochondrial import receptor subunit TOM22 homolog</fullName>
    </recommendedName>
</protein>
<evidence type="ECO:0000256" key="6">
    <source>
        <dbReference type="ARBA" id="ARBA00022787"/>
    </source>
</evidence>
<evidence type="ECO:0000313" key="15">
    <source>
        <dbReference type="Proteomes" id="UP000478052"/>
    </source>
</evidence>
<dbReference type="GO" id="GO:0005741">
    <property type="term" value="C:mitochondrial outer membrane"/>
    <property type="evidence" value="ECO:0007669"/>
    <property type="project" value="UniProtKB-SubCell"/>
</dbReference>
<comment type="subcellular location">
    <subcellularLocation>
        <location evidence="1">Mitochondrion outer membrane</location>
        <topology evidence="1">Single-pass membrane protein</topology>
    </subcellularLocation>
</comment>
<dbReference type="PANTHER" id="PTHR12504:SF0">
    <property type="entry name" value="MITOCHONDRIAL IMPORT RECEPTOR SUBUNIT TOM22 HOMOLOG"/>
    <property type="match status" value="1"/>
</dbReference>
<evidence type="ECO:0000256" key="9">
    <source>
        <dbReference type="ARBA" id="ARBA00023010"/>
    </source>
</evidence>
<feature type="region of interest" description="Disordered" evidence="13">
    <location>
        <begin position="144"/>
        <end position="163"/>
    </location>
</feature>
<gene>
    <name evidence="14" type="ORF">FWK35_00020310</name>
</gene>
<keyword evidence="11" id="KW-0472">Membrane</keyword>
<keyword evidence="12 14" id="KW-0675">Receptor</keyword>
<keyword evidence="8" id="KW-1133">Transmembrane helix</keyword>
<evidence type="ECO:0000256" key="11">
    <source>
        <dbReference type="ARBA" id="ARBA00023136"/>
    </source>
</evidence>
<keyword evidence="6" id="KW-1000">Mitochondrion outer membrane</keyword>
<evidence type="ECO:0000256" key="2">
    <source>
        <dbReference type="ARBA" id="ARBA00009874"/>
    </source>
</evidence>
<evidence type="ECO:0000256" key="12">
    <source>
        <dbReference type="ARBA" id="ARBA00023170"/>
    </source>
</evidence>
<comment type="caution">
    <text evidence="14">The sequence shown here is derived from an EMBL/GenBank/DDBJ whole genome shotgun (WGS) entry which is preliminary data.</text>
</comment>
<evidence type="ECO:0000256" key="5">
    <source>
        <dbReference type="ARBA" id="ARBA00022692"/>
    </source>
</evidence>
<organism evidence="14 15">
    <name type="scientific">Aphis craccivora</name>
    <name type="common">Cowpea aphid</name>
    <dbReference type="NCBI Taxonomy" id="307492"/>
    <lineage>
        <taxon>Eukaryota</taxon>
        <taxon>Metazoa</taxon>
        <taxon>Ecdysozoa</taxon>
        <taxon>Arthropoda</taxon>
        <taxon>Hexapoda</taxon>
        <taxon>Insecta</taxon>
        <taxon>Pterygota</taxon>
        <taxon>Neoptera</taxon>
        <taxon>Paraneoptera</taxon>
        <taxon>Hemiptera</taxon>
        <taxon>Sternorrhyncha</taxon>
        <taxon>Aphidomorpha</taxon>
        <taxon>Aphidoidea</taxon>
        <taxon>Aphididae</taxon>
        <taxon>Aphidini</taxon>
        <taxon>Aphis</taxon>
        <taxon>Aphis</taxon>
    </lineage>
</organism>
<evidence type="ECO:0000313" key="14">
    <source>
        <dbReference type="EMBL" id="KAF0751513.1"/>
    </source>
</evidence>
<sequence length="163" mass="18037">MTTAEDLELSDSDKVQPWSTDSGMESMTDSNKDVTPMSENFDDDEEDETLGERLWALTEMFPDSLRKGTEKLVNTAGKAIVGKKLVPPYHELLNNPKPFTETYLFACTSTWYISTTAALLLMPVLFETERIQMEEAQKNHSKQLLLGPGSAGNLGGGTTMLPN</sequence>
<dbReference type="PANTHER" id="PTHR12504">
    <property type="entry name" value="MITOCHONDRIAL IMPORT RECEPTOR SUBUNIT TOM22"/>
    <property type="match status" value="1"/>
</dbReference>
<reference evidence="14 15" key="1">
    <citation type="submission" date="2019-08" db="EMBL/GenBank/DDBJ databases">
        <title>Whole genome of Aphis craccivora.</title>
        <authorList>
            <person name="Voronova N.V."/>
            <person name="Shulinski R.S."/>
            <person name="Bandarenka Y.V."/>
            <person name="Zhorov D.G."/>
            <person name="Warner D."/>
        </authorList>
    </citation>
    <scope>NUCLEOTIDE SEQUENCE [LARGE SCALE GENOMIC DNA]</scope>
    <source>
        <strain evidence="14">180601</strain>
        <tissue evidence="14">Whole Body</tissue>
    </source>
</reference>
<evidence type="ECO:0000256" key="13">
    <source>
        <dbReference type="SAM" id="MobiDB-lite"/>
    </source>
</evidence>
<dbReference type="GO" id="GO:0006886">
    <property type="term" value="P:intracellular protein transport"/>
    <property type="evidence" value="ECO:0007669"/>
    <property type="project" value="InterPro"/>
</dbReference>
<evidence type="ECO:0000256" key="4">
    <source>
        <dbReference type="ARBA" id="ARBA00022448"/>
    </source>
</evidence>
<keyword evidence="7" id="KW-0653">Protein transport</keyword>
<dbReference type="InterPro" id="IPR005683">
    <property type="entry name" value="Tom22"/>
</dbReference>
<feature type="compositionally biased region" description="Polar residues" evidence="13">
    <location>
        <begin position="17"/>
        <end position="29"/>
    </location>
</feature>
<feature type="region of interest" description="Disordered" evidence="13">
    <location>
        <begin position="1"/>
        <end position="46"/>
    </location>
</feature>
<evidence type="ECO:0000256" key="7">
    <source>
        <dbReference type="ARBA" id="ARBA00022927"/>
    </source>
</evidence>
<proteinExistence type="inferred from homology"/>
<evidence type="ECO:0000256" key="10">
    <source>
        <dbReference type="ARBA" id="ARBA00023128"/>
    </source>
</evidence>
<dbReference type="Proteomes" id="UP000478052">
    <property type="component" value="Unassembled WGS sequence"/>
</dbReference>
<keyword evidence="5" id="KW-0812">Transmembrane</keyword>
<evidence type="ECO:0000256" key="1">
    <source>
        <dbReference type="ARBA" id="ARBA00004572"/>
    </source>
</evidence>